<evidence type="ECO:0000256" key="3">
    <source>
        <dbReference type="ARBA" id="ARBA00022722"/>
    </source>
</evidence>
<dbReference type="OrthoDB" id="121656at2"/>
<dbReference type="InterPro" id="IPR012933">
    <property type="entry name" value="HicA_mRNA_interferase"/>
</dbReference>
<comment type="similarity">
    <text evidence="1">Belongs to the HicA mRNA interferase family.</text>
</comment>
<keyword evidence="7" id="KW-0346">Stress response</keyword>
<dbReference type="RefSeq" id="WP_096662540.1">
    <property type="nucleotide sequence ID" value="NZ_AP018316.1"/>
</dbReference>
<keyword evidence="2" id="KW-1277">Toxin-antitoxin system</keyword>
<name>A0A1Z4UX81_9CYAN</name>
<gene>
    <name evidence="8" type="ORF">NIES806_00370</name>
</gene>
<evidence type="ECO:0000256" key="1">
    <source>
        <dbReference type="ARBA" id="ARBA00006620"/>
    </source>
</evidence>
<dbReference type="SUPFAM" id="SSF54786">
    <property type="entry name" value="YcfA/nrd intein domain"/>
    <property type="match status" value="1"/>
</dbReference>
<keyword evidence="5" id="KW-0378">Hydrolase</keyword>
<dbReference type="KEGG" id="dcm:NIES806_00370"/>
<keyword evidence="4" id="KW-0255">Endonuclease</keyword>
<dbReference type="PANTHER" id="PTHR34873">
    <property type="entry name" value="SSR1766 PROTEIN"/>
    <property type="match status" value="1"/>
</dbReference>
<dbReference type="InterPro" id="IPR038570">
    <property type="entry name" value="HicA_sf"/>
</dbReference>
<evidence type="ECO:0000256" key="7">
    <source>
        <dbReference type="ARBA" id="ARBA00023016"/>
    </source>
</evidence>
<evidence type="ECO:0000256" key="6">
    <source>
        <dbReference type="ARBA" id="ARBA00022884"/>
    </source>
</evidence>
<keyword evidence="3" id="KW-0540">Nuclease</keyword>
<dbReference type="GO" id="GO:0016787">
    <property type="term" value="F:hydrolase activity"/>
    <property type="evidence" value="ECO:0007669"/>
    <property type="project" value="UniProtKB-KW"/>
</dbReference>
<keyword evidence="6" id="KW-0694">RNA-binding</keyword>
<organism evidence="8 9">
    <name type="scientific">Dolichospermum compactum NIES-806</name>
    <dbReference type="NCBI Taxonomy" id="1973481"/>
    <lineage>
        <taxon>Bacteria</taxon>
        <taxon>Bacillati</taxon>
        <taxon>Cyanobacteriota</taxon>
        <taxon>Cyanophyceae</taxon>
        <taxon>Nostocales</taxon>
        <taxon>Aphanizomenonaceae</taxon>
        <taxon>Dolichospermum</taxon>
        <taxon>Dolichospermum compactum</taxon>
    </lineage>
</organism>
<dbReference type="PANTHER" id="PTHR34873:SF3">
    <property type="entry name" value="ADDICTION MODULE TOXIN, HICA FAMILY"/>
    <property type="match status" value="1"/>
</dbReference>
<evidence type="ECO:0008006" key="10">
    <source>
        <dbReference type="Google" id="ProtNLM"/>
    </source>
</evidence>
<accession>A0A1Z4UX81</accession>
<sequence>MSKLPSLTGKEVIAALGKAGFEVARVRGSHHILIHNDGRRTVVPVHYGETIGTGLMTQILRDCQLDREDFRNLL</sequence>
<dbReference type="Gene3D" id="3.30.920.30">
    <property type="entry name" value="Hypothetical protein"/>
    <property type="match status" value="1"/>
</dbReference>
<keyword evidence="9" id="KW-1185">Reference proteome</keyword>
<dbReference type="Pfam" id="PF07927">
    <property type="entry name" value="HicA_toxin"/>
    <property type="match status" value="1"/>
</dbReference>
<evidence type="ECO:0000256" key="2">
    <source>
        <dbReference type="ARBA" id="ARBA00022649"/>
    </source>
</evidence>
<evidence type="ECO:0000313" key="8">
    <source>
        <dbReference type="EMBL" id="BAZ83857.1"/>
    </source>
</evidence>
<dbReference type="EMBL" id="AP018316">
    <property type="protein sequence ID" value="BAZ83857.1"/>
    <property type="molecule type" value="Genomic_DNA"/>
</dbReference>
<reference evidence="8 9" key="1">
    <citation type="submission" date="2017-06" db="EMBL/GenBank/DDBJ databases">
        <title>Genome sequencing of cyanobaciteial culture collection at National Institute for Environmental Studies (NIES).</title>
        <authorList>
            <person name="Hirose Y."/>
            <person name="Shimura Y."/>
            <person name="Fujisawa T."/>
            <person name="Nakamura Y."/>
            <person name="Kawachi M."/>
        </authorList>
    </citation>
    <scope>NUCLEOTIDE SEQUENCE [LARGE SCALE GENOMIC DNA]</scope>
    <source>
        <strain evidence="8 9">NIES-806</strain>
    </source>
</reference>
<evidence type="ECO:0000313" key="9">
    <source>
        <dbReference type="Proteomes" id="UP000218702"/>
    </source>
</evidence>
<dbReference type="GO" id="GO:0003729">
    <property type="term" value="F:mRNA binding"/>
    <property type="evidence" value="ECO:0007669"/>
    <property type="project" value="InterPro"/>
</dbReference>
<dbReference type="AlphaFoldDB" id="A0A1Z4UX81"/>
<dbReference type="Proteomes" id="UP000218702">
    <property type="component" value="Chromosome"/>
</dbReference>
<protein>
    <recommendedName>
        <fullName evidence="10">YcfA family protein</fullName>
    </recommendedName>
</protein>
<evidence type="ECO:0000256" key="4">
    <source>
        <dbReference type="ARBA" id="ARBA00022759"/>
    </source>
</evidence>
<proteinExistence type="inferred from homology"/>
<evidence type="ECO:0000256" key="5">
    <source>
        <dbReference type="ARBA" id="ARBA00022801"/>
    </source>
</evidence>
<dbReference type="GO" id="GO:0004519">
    <property type="term" value="F:endonuclease activity"/>
    <property type="evidence" value="ECO:0007669"/>
    <property type="project" value="UniProtKB-KW"/>
</dbReference>